<sequence length="430" mass="48183">MAVLLHAEGDFRGAEPLYLSALERQPDHADANHNFGVLLIQQERLPDSLSYLKAACDLTPDRADYRAVYEEALLLAGEQEKASNPISGEPLDSRSTAANPVALKCAYDEVILFCPQVVTGGPEAMHQLAYTINALGGNAKIAYYGAISRTSLANDQVECSYQPDPNLVEAYAAYQPVVLSRASLKPRTLVIFPEVLAEVARKMTACPRAIWWLSVDNAVVSNPKLTDKQTAREILDEPQLIHLYQSEYARHFLQHHVGLRNLFPLFDFINRDYIEEGESSAREARRHVAIFPRKGGPLAAQFVASAQGIDFRLLQNMSRAEVRAALRECAIYIDFGHHPGKDRVPREAAASGAVVFLHEKGAAAHFADHPLDRRYLFNTGDIASGELLRRVRAALENLDFHVDQQRYYRQRIRLEVSEFEQQTRAAFFEN</sequence>
<gene>
    <name evidence="1" type="ORF">SAMN05446927_3727</name>
</gene>
<dbReference type="Gene3D" id="1.25.40.10">
    <property type="entry name" value="Tetratricopeptide repeat domain"/>
    <property type="match status" value="1"/>
</dbReference>
<evidence type="ECO:0000313" key="2">
    <source>
        <dbReference type="Proteomes" id="UP000219522"/>
    </source>
</evidence>
<reference evidence="1 2" key="1">
    <citation type="submission" date="2017-09" db="EMBL/GenBank/DDBJ databases">
        <authorList>
            <person name="Varghese N."/>
            <person name="Submissions S."/>
        </authorList>
    </citation>
    <scope>NUCLEOTIDE SEQUENCE [LARGE SCALE GENOMIC DNA]</scope>
    <source>
        <strain evidence="1 2">OK806</strain>
    </source>
</reference>
<dbReference type="SUPFAM" id="SSF48452">
    <property type="entry name" value="TPR-like"/>
    <property type="match status" value="1"/>
</dbReference>
<dbReference type="EMBL" id="OCSU01000002">
    <property type="protein sequence ID" value="SOE80500.1"/>
    <property type="molecule type" value="Genomic_DNA"/>
</dbReference>
<keyword evidence="2" id="KW-1185">Reference proteome</keyword>
<accession>A0A7Z7N384</accession>
<dbReference type="Pfam" id="PF13432">
    <property type="entry name" value="TPR_16"/>
    <property type="match status" value="1"/>
</dbReference>
<comment type="caution">
    <text evidence="1">The sequence shown here is derived from an EMBL/GenBank/DDBJ whole genome shotgun (WGS) entry which is preliminary data.</text>
</comment>
<dbReference type="InterPro" id="IPR011990">
    <property type="entry name" value="TPR-like_helical_dom_sf"/>
</dbReference>
<dbReference type="Proteomes" id="UP000219522">
    <property type="component" value="Unassembled WGS sequence"/>
</dbReference>
<dbReference type="AlphaFoldDB" id="A0A7Z7N384"/>
<organism evidence="1 2">
    <name type="scientific">Caballeronia arationis</name>
    <dbReference type="NCBI Taxonomy" id="1777142"/>
    <lineage>
        <taxon>Bacteria</taxon>
        <taxon>Pseudomonadati</taxon>
        <taxon>Pseudomonadota</taxon>
        <taxon>Betaproteobacteria</taxon>
        <taxon>Burkholderiales</taxon>
        <taxon>Burkholderiaceae</taxon>
        <taxon>Caballeronia</taxon>
    </lineage>
</organism>
<protein>
    <submittedName>
        <fullName evidence="1">Tetratricopeptide repeat-containing protein</fullName>
    </submittedName>
</protein>
<evidence type="ECO:0000313" key="1">
    <source>
        <dbReference type="EMBL" id="SOE80500.1"/>
    </source>
</evidence>
<proteinExistence type="predicted"/>
<name>A0A7Z7N384_9BURK</name>